<sequence length="244" mass="27556">MLKRIVDREVNAKLIQFLMGLNNAYESVKTHVLTLEPLPPLNKAFALLQKIERQKHLDDHTELHSDAAVFASIGTQPDDFSIQKRLKTTSPFDTSTVKECHYCHHLGHTKAECFKLKECSYCGRKGHAKETCYRLKFGSSSGGRHYRGRGRNTYGRGQSFRKSANAVEMFSDYHDQEFEDVPMDPLTDNTFVQIITNSSEFDPQMVSGLVSTVMEQVFKAINEKSTGEKKSTGMSSSNFAGPYK</sequence>
<dbReference type="AlphaFoldDB" id="A0AAW1I0F0"/>
<dbReference type="PANTHER" id="PTHR34222">
    <property type="entry name" value="GAG_PRE-INTEGRS DOMAIN-CONTAINING PROTEIN"/>
    <property type="match status" value="1"/>
</dbReference>
<evidence type="ECO:0000256" key="1">
    <source>
        <dbReference type="SAM" id="MobiDB-lite"/>
    </source>
</evidence>
<dbReference type="PANTHER" id="PTHR34222:SF99">
    <property type="entry name" value="PROTEIN, PUTATIVE-RELATED"/>
    <property type="match status" value="1"/>
</dbReference>
<name>A0AAW1I0F0_SAPOF</name>
<evidence type="ECO:0000313" key="3">
    <source>
        <dbReference type="Proteomes" id="UP001443914"/>
    </source>
</evidence>
<organism evidence="2 3">
    <name type="scientific">Saponaria officinalis</name>
    <name type="common">Common soapwort</name>
    <name type="synonym">Lychnis saponaria</name>
    <dbReference type="NCBI Taxonomy" id="3572"/>
    <lineage>
        <taxon>Eukaryota</taxon>
        <taxon>Viridiplantae</taxon>
        <taxon>Streptophyta</taxon>
        <taxon>Embryophyta</taxon>
        <taxon>Tracheophyta</taxon>
        <taxon>Spermatophyta</taxon>
        <taxon>Magnoliopsida</taxon>
        <taxon>eudicotyledons</taxon>
        <taxon>Gunneridae</taxon>
        <taxon>Pentapetalae</taxon>
        <taxon>Caryophyllales</taxon>
        <taxon>Caryophyllaceae</taxon>
        <taxon>Caryophylleae</taxon>
        <taxon>Saponaria</taxon>
    </lineage>
</organism>
<evidence type="ECO:0008006" key="4">
    <source>
        <dbReference type="Google" id="ProtNLM"/>
    </source>
</evidence>
<dbReference type="GO" id="GO:0008270">
    <property type="term" value="F:zinc ion binding"/>
    <property type="evidence" value="ECO:0007669"/>
    <property type="project" value="InterPro"/>
</dbReference>
<dbReference type="InterPro" id="IPR036875">
    <property type="entry name" value="Znf_CCHC_sf"/>
</dbReference>
<feature type="region of interest" description="Disordered" evidence="1">
    <location>
        <begin position="225"/>
        <end position="244"/>
    </location>
</feature>
<dbReference type="GO" id="GO:0003676">
    <property type="term" value="F:nucleic acid binding"/>
    <property type="evidence" value="ECO:0007669"/>
    <property type="project" value="InterPro"/>
</dbReference>
<proteinExistence type="predicted"/>
<gene>
    <name evidence="2" type="ORF">RND81_10G114400</name>
</gene>
<protein>
    <recommendedName>
        <fullName evidence="4">CCHC-type domain-containing protein</fullName>
    </recommendedName>
</protein>
<dbReference type="SUPFAM" id="SSF57756">
    <property type="entry name" value="Retrovirus zinc finger-like domains"/>
    <property type="match status" value="1"/>
</dbReference>
<keyword evidence="3" id="KW-1185">Reference proteome</keyword>
<evidence type="ECO:0000313" key="2">
    <source>
        <dbReference type="EMBL" id="KAK9683046.1"/>
    </source>
</evidence>
<reference evidence="2" key="1">
    <citation type="submission" date="2024-03" db="EMBL/GenBank/DDBJ databases">
        <title>WGS assembly of Saponaria officinalis var. Norfolk2.</title>
        <authorList>
            <person name="Jenkins J."/>
            <person name="Shu S."/>
            <person name="Grimwood J."/>
            <person name="Barry K."/>
            <person name="Goodstein D."/>
            <person name="Schmutz J."/>
            <person name="Leebens-Mack J."/>
            <person name="Osbourn A."/>
        </authorList>
    </citation>
    <scope>NUCLEOTIDE SEQUENCE [LARGE SCALE GENOMIC DNA]</scope>
    <source>
        <strain evidence="2">JIC</strain>
    </source>
</reference>
<comment type="caution">
    <text evidence="2">The sequence shown here is derived from an EMBL/GenBank/DDBJ whole genome shotgun (WGS) entry which is preliminary data.</text>
</comment>
<dbReference type="EMBL" id="JBDFQZ010000010">
    <property type="protein sequence ID" value="KAK9683046.1"/>
    <property type="molecule type" value="Genomic_DNA"/>
</dbReference>
<feature type="compositionally biased region" description="Polar residues" evidence="1">
    <location>
        <begin position="232"/>
        <end position="244"/>
    </location>
</feature>
<dbReference type="Proteomes" id="UP001443914">
    <property type="component" value="Unassembled WGS sequence"/>
</dbReference>
<accession>A0AAW1I0F0</accession>